<dbReference type="Proteomes" id="UP001168821">
    <property type="component" value="Unassembled WGS sequence"/>
</dbReference>
<keyword evidence="2" id="KW-1185">Reference proteome</keyword>
<sequence length="100" mass="11101">MAGFRKSSLFKSLCVPLDGSRRPLCGFSGARHREFRQPAPGFSLCERCPAAVTNDQVSIVAVHTRNRWRKPTRVVPGLYKDTVKNILTLHGEDMCNGSAK</sequence>
<evidence type="ECO:0000313" key="2">
    <source>
        <dbReference type="Proteomes" id="UP001168821"/>
    </source>
</evidence>
<accession>A0AA38IN18</accession>
<dbReference type="AlphaFoldDB" id="A0AA38IN18"/>
<gene>
    <name evidence="1" type="ORF">Zmor_011557</name>
</gene>
<comment type="caution">
    <text evidence="1">The sequence shown here is derived from an EMBL/GenBank/DDBJ whole genome shotgun (WGS) entry which is preliminary data.</text>
</comment>
<protein>
    <submittedName>
        <fullName evidence="1">Uncharacterized protein</fullName>
    </submittedName>
</protein>
<name>A0AA38IN18_9CUCU</name>
<evidence type="ECO:0000313" key="1">
    <source>
        <dbReference type="EMBL" id="KAJ3659895.1"/>
    </source>
</evidence>
<proteinExistence type="predicted"/>
<organism evidence="1 2">
    <name type="scientific">Zophobas morio</name>
    <dbReference type="NCBI Taxonomy" id="2755281"/>
    <lineage>
        <taxon>Eukaryota</taxon>
        <taxon>Metazoa</taxon>
        <taxon>Ecdysozoa</taxon>
        <taxon>Arthropoda</taxon>
        <taxon>Hexapoda</taxon>
        <taxon>Insecta</taxon>
        <taxon>Pterygota</taxon>
        <taxon>Neoptera</taxon>
        <taxon>Endopterygota</taxon>
        <taxon>Coleoptera</taxon>
        <taxon>Polyphaga</taxon>
        <taxon>Cucujiformia</taxon>
        <taxon>Tenebrionidae</taxon>
        <taxon>Zophobas</taxon>
    </lineage>
</organism>
<reference evidence="1" key="1">
    <citation type="journal article" date="2023" name="G3 (Bethesda)">
        <title>Whole genome assemblies of Zophobas morio and Tenebrio molitor.</title>
        <authorList>
            <person name="Kaur S."/>
            <person name="Stinson S.A."/>
            <person name="diCenzo G.C."/>
        </authorList>
    </citation>
    <scope>NUCLEOTIDE SEQUENCE</scope>
    <source>
        <strain evidence="1">QUZm001</strain>
    </source>
</reference>
<dbReference type="EMBL" id="JALNTZ010000003">
    <property type="protein sequence ID" value="KAJ3659895.1"/>
    <property type="molecule type" value="Genomic_DNA"/>
</dbReference>